<dbReference type="PROSITE" id="PS51257">
    <property type="entry name" value="PROKAR_LIPOPROTEIN"/>
    <property type="match status" value="1"/>
</dbReference>
<proteinExistence type="predicted"/>
<evidence type="ECO:0000256" key="3">
    <source>
        <dbReference type="ARBA" id="ARBA00023136"/>
    </source>
</evidence>
<evidence type="ECO:0000256" key="1">
    <source>
        <dbReference type="ARBA" id="ARBA00022475"/>
    </source>
</evidence>
<dbReference type="RefSeq" id="WP_262687773.1">
    <property type="nucleotide sequence ID" value="NZ_JAOQIO010000110.1"/>
</dbReference>
<dbReference type="Pfam" id="PF01547">
    <property type="entry name" value="SBP_bac_1"/>
    <property type="match status" value="1"/>
</dbReference>
<evidence type="ECO:0000313" key="8">
    <source>
        <dbReference type="Proteomes" id="UP001652445"/>
    </source>
</evidence>
<keyword evidence="5" id="KW-0449">Lipoprotein</keyword>
<evidence type="ECO:0000256" key="2">
    <source>
        <dbReference type="ARBA" id="ARBA00022729"/>
    </source>
</evidence>
<name>A0ABT2UQM0_9BACL</name>
<sequence>MKKLLTIVSVLSIASTTIGCSQAGDKAAEGSAGPQGKAAFSISFRSGNISYAEQHPNINEEKWVKRLEALTNTDLDIRLMPHKEFDQKMIQMFAINDIPDVVQASSGLNNPQLAGAVKAGVFMPLNDLLAKHGQNLLKKIPKDAWDTETDAKGNIYGIPEWLSNPARRATWIRSDLLEKTGLPEPKTVEDYLNVMRAFKKLGVENPFMGREDFVYSDAFYGAYDVFGNFFMKQGDQVVPKFFNVDGMQKAIQTYKTMLDEGLINKEFATINPTRFKNDIIAGKAGIWNMNANLLIQWDSQLKESNPSAQMKLIASPTGPDGKGGLRLVGKVTRAYLINKNAKDPAGIIKFFDWMVSDEAEKFFTFGVKGENYTEENGKINYKTPATAAEVDEETYRQTLLWLVQDTTYNKGSLSLTPEGQNLMKLYDTVLAKEGRDGIQFDPQLQAYAKNPDIAPTGDKLPPVILTHVLKMVYGKEPISDYPKVLEEWKQKGGNSVIQEATERVKNNEGVIQSKR</sequence>
<keyword evidence="2 6" id="KW-0732">Signal</keyword>
<dbReference type="Proteomes" id="UP001652445">
    <property type="component" value="Unassembled WGS sequence"/>
</dbReference>
<reference evidence="7 8" key="1">
    <citation type="submission" date="2022-09" db="EMBL/GenBank/DDBJ databases">
        <authorList>
            <person name="Han X.L."/>
            <person name="Wang Q."/>
            <person name="Lu T."/>
        </authorList>
    </citation>
    <scope>NUCLEOTIDE SEQUENCE [LARGE SCALE GENOMIC DNA]</scope>
    <source>
        <strain evidence="7 8">WQ 127069</strain>
    </source>
</reference>
<dbReference type="PANTHER" id="PTHR43649">
    <property type="entry name" value="ARABINOSE-BINDING PROTEIN-RELATED"/>
    <property type="match status" value="1"/>
</dbReference>
<evidence type="ECO:0000256" key="5">
    <source>
        <dbReference type="ARBA" id="ARBA00023288"/>
    </source>
</evidence>
<gene>
    <name evidence="7" type="ORF">OB236_32980</name>
</gene>
<keyword evidence="8" id="KW-1185">Reference proteome</keyword>
<protein>
    <submittedName>
        <fullName evidence="7">Extracellular solute-binding protein</fullName>
    </submittedName>
</protein>
<evidence type="ECO:0000256" key="6">
    <source>
        <dbReference type="SAM" id="SignalP"/>
    </source>
</evidence>
<keyword evidence="3" id="KW-0472">Membrane</keyword>
<organism evidence="7 8">
    <name type="scientific">Paenibacillus baimaensis</name>
    <dbReference type="NCBI Taxonomy" id="2982185"/>
    <lineage>
        <taxon>Bacteria</taxon>
        <taxon>Bacillati</taxon>
        <taxon>Bacillota</taxon>
        <taxon>Bacilli</taxon>
        <taxon>Bacillales</taxon>
        <taxon>Paenibacillaceae</taxon>
        <taxon>Paenibacillus</taxon>
    </lineage>
</organism>
<dbReference type="PANTHER" id="PTHR43649:SF33">
    <property type="entry name" value="POLYGALACTURONAN_RHAMNOGALACTURONAN-BINDING PROTEIN YTCQ"/>
    <property type="match status" value="1"/>
</dbReference>
<evidence type="ECO:0000313" key="7">
    <source>
        <dbReference type="EMBL" id="MCU6796953.1"/>
    </source>
</evidence>
<dbReference type="Gene3D" id="3.40.190.10">
    <property type="entry name" value="Periplasmic binding protein-like II"/>
    <property type="match status" value="2"/>
</dbReference>
<keyword evidence="1" id="KW-1003">Cell membrane</keyword>
<comment type="caution">
    <text evidence="7">The sequence shown here is derived from an EMBL/GenBank/DDBJ whole genome shotgun (WGS) entry which is preliminary data.</text>
</comment>
<feature type="chain" id="PRO_5045760054" evidence="6">
    <location>
        <begin position="24"/>
        <end position="515"/>
    </location>
</feature>
<dbReference type="InterPro" id="IPR050490">
    <property type="entry name" value="Bact_solute-bd_prot1"/>
</dbReference>
<keyword evidence="4" id="KW-0564">Palmitate</keyword>
<evidence type="ECO:0000256" key="4">
    <source>
        <dbReference type="ARBA" id="ARBA00023139"/>
    </source>
</evidence>
<dbReference type="SUPFAM" id="SSF53850">
    <property type="entry name" value="Periplasmic binding protein-like II"/>
    <property type="match status" value="1"/>
</dbReference>
<dbReference type="EMBL" id="JAOQIO010000110">
    <property type="protein sequence ID" value="MCU6796953.1"/>
    <property type="molecule type" value="Genomic_DNA"/>
</dbReference>
<feature type="signal peptide" evidence="6">
    <location>
        <begin position="1"/>
        <end position="23"/>
    </location>
</feature>
<dbReference type="InterPro" id="IPR006059">
    <property type="entry name" value="SBP"/>
</dbReference>
<accession>A0ABT2UQM0</accession>